<dbReference type="Gene3D" id="2.160.10.10">
    <property type="entry name" value="Hexapeptide repeat proteins"/>
    <property type="match status" value="1"/>
</dbReference>
<dbReference type="InterPro" id="IPR011004">
    <property type="entry name" value="Trimer_LpxA-like_sf"/>
</dbReference>
<dbReference type="GO" id="GO:0043886">
    <property type="term" value="F:structural constituent of carboxysome shell"/>
    <property type="evidence" value="ECO:0007669"/>
    <property type="project" value="UniProtKB-ARBA"/>
</dbReference>
<dbReference type="Pfam" id="PF00132">
    <property type="entry name" value="Hexapep"/>
    <property type="match status" value="1"/>
</dbReference>
<dbReference type="AlphaFoldDB" id="A0A401IDG2"/>
<evidence type="ECO:0000313" key="3">
    <source>
        <dbReference type="Proteomes" id="UP000287247"/>
    </source>
</evidence>
<dbReference type="SUPFAM" id="SSF51161">
    <property type="entry name" value="Trimeric LpxA-like enzymes"/>
    <property type="match status" value="1"/>
</dbReference>
<organism evidence="2 3">
    <name type="scientific">Aphanothece sacrum FPU1</name>
    <dbReference type="NCBI Taxonomy" id="1920663"/>
    <lineage>
        <taxon>Bacteria</taxon>
        <taxon>Bacillati</taxon>
        <taxon>Cyanobacteriota</taxon>
        <taxon>Cyanophyceae</taxon>
        <taxon>Oscillatoriophycideae</taxon>
        <taxon>Chroococcales</taxon>
        <taxon>Aphanothecaceae</taxon>
        <taxon>Aphanothece</taxon>
    </lineage>
</organism>
<dbReference type="EMBL" id="BDQK01000001">
    <property type="protein sequence ID" value="GBF79292.1"/>
    <property type="molecule type" value="Genomic_DNA"/>
</dbReference>
<protein>
    <submittedName>
        <fullName evidence="2">Carbon dioxide concentrating mechanism protein</fullName>
    </submittedName>
</protein>
<keyword evidence="3" id="KW-1185">Reference proteome</keyword>
<proteinExistence type="predicted"/>
<dbReference type="Proteomes" id="UP000287247">
    <property type="component" value="Unassembled WGS sequence"/>
</dbReference>
<feature type="compositionally biased region" description="Polar residues" evidence="1">
    <location>
        <begin position="124"/>
        <end position="148"/>
    </location>
</feature>
<sequence>MRLPLVYPPTQLDICVIGDVTIHDGAVVAPGTILQAAPNSRIVIREGACIGMGTLLNAYEGDIEIESGAMLGAGVLVVGHSKIGKNACIGSSSTILNTSIAPGTAIEAGSLIGDMSRRPVSSEISEPSQAIKSETNGSVAATNGSILDSNDVIPKPETTEVEKPEFVEEMEDLWLEPETEVEEIPEIINPPNIPNEMPNVPVVGQIYINQLLCTLFPERQAFNRSQNNSSS</sequence>
<evidence type="ECO:0000256" key="1">
    <source>
        <dbReference type="SAM" id="MobiDB-lite"/>
    </source>
</evidence>
<dbReference type="OrthoDB" id="481965at2"/>
<dbReference type="GO" id="GO:0031470">
    <property type="term" value="C:carboxysome"/>
    <property type="evidence" value="ECO:0007669"/>
    <property type="project" value="UniProtKB-ARBA"/>
</dbReference>
<comment type="caution">
    <text evidence="2">The sequence shown here is derived from an EMBL/GenBank/DDBJ whole genome shotgun (WGS) entry which is preliminary data.</text>
</comment>
<dbReference type="RefSeq" id="WP_124977829.1">
    <property type="nucleotide sequence ID" value="NZ_BDQK01000001.1"/>
</dbReference>
<feature type="region of interest" description="Disordered" evidence="1">
    <location>
        <begin position="124"/>
        <end position="153"/>
    </location>
</feature>
<accession>A0A401IDG2</accession>
<dbReference type="InterPro" id="IPR001451">
    <property type="entry name" value="Hexapep"/>
</dbReference>
<reference evidence="3" key="1">
    <citation type="submission" date="2017-05" db="EMBL/GenBank/DDBJ databases">
        <title>Physiological properties and genetic analysis related to exopolysaccharide production of fresh-water unicellular cyanobacterium Aphanothece sacrum, Suizenji Nori, that has been cultured as a food source in Japan.</title>
        <authorList>
            <person name="Kanesaki Y."/>
            <person name="Yoshikawa S."/>
            <person name="Ohki K."/>
        </authorList>
    </citation>
    <scope>NUCLEOTIDE SEQUENCE [LARGE SCALE GENOMIC DNA]</scope>
    <source>
        <strain evidence="3">FPU1</strain>
    </source>
</reference>
<gene>
    <name evidence="2" type="ORF">AsFPU1_0685</name>
</gene>
<name>A0A401IDG2_APHSA</name>
<evidence type="ECO:0000313" key="2">
    <source>
        <dbReference type="EMBL" id="GBF79292.1"/>
    </source>
</evidence>